<sequence>MKLRLRSRLASCALAAAAAYAPAHAADKPLKIGVVTEFSGTYASAGQSIESAMRAYMKLNGDTVAGRKVELVLRDTGGISPENARRYAQELVTRDKVDALVGFNFTPNALAAAPIATAAKTPMIALAATAIVTEKSPYIVRTAFTLGQTSAPMATWAARNGIKRVFSLVSDYGPGHDAAQAFKDAFTAAGGQMAGEIRMPVSGMEFAPFLQRARDARADAIFVFVPGSEAAIAFMKAYNERGFKQAGIRLIGTGDLVDDDSLPAIGDVALDTVTAHHYSAAHDSDLNRAFVKAVRDQGRKRPNFIGVGAYDAMAVIYAAVRKTGGDTDGDKLVAAMKGLKLDSPRGPISIDPATRDIVQDIYIRKVQKVGGELYNVEFDKIEAVKAR</sequence>
<dbReference type="EMBL" id="SGXC01000002">
    <property type="protein sequence ID" value="RZS80326.1"/>
    <property type="molecule type" value="Genomic_DNA"/>
</dbReference>
<dbReference type="InterPro" id="IPR051010">
    <property type="entry name" value="BCAA_transport"/>
</dbReference>
<dbReference type="CDD" id="cd20013">
    <property type="entry name" value="PBP1_RPA0985_benzoate-like"/>
    <property type="match status" value="1"/>
</dbReference>
<comment type="similarity">
    <text evidence="1">Belongs to the leucine-binding protein family.</text>
</comment>
<dbReference type="Proteomes" id="UP000292445">
    <property type="component" value="Unassembled WGS sequence"/>
</dbReference>
<comment type="caution">
    <text evidence="5">The sequence shown here is derived from an EMBL/GenBank/DDBJ whole genome shotgun (WGS) entry which is preliminary data.</text>
</comment>
<dbReference type="SUPFAM" id="SSF53822">
    <property type="entry name" value="Periplasmic binding protein-like I"/>
    <property type="match status" value="1"/>
</dbReference>
<dbReference type="InterPro" id="IPR028082">
    <property type="entry name" value="Peripla_BP_I"/>
</dbReference>
<gene>
    <name evidence="5" type="ORF">EV675_2925</name>
</gene>
<dbReference type="OrthoDB" id="9794826at2"/>
<dbReference type="InterPro" id="IPR028081">
    <property type="entry name" value="Leu-bd"/>
</dbReference>
<evidence type="ECO:0000259" key="4">
    <source>
        <dbReference type="Pfam" id="PF13458"/>
    </source>
</evidence>
<evidence type="ECO:0000313" key="6">
    <source>
        <dbReference type="Proteomes" id="UP000292445"/>
    </source>
</evidence>
<organism evidence="5 6">
    <name type="scientific">Pigmentiphaga kullae</name>
    <dbReference type="NCBI Taxonomy" id="151784"/>
    <lineage>
        <taxon>Bacteria</taxon>
        <taxon>Pseudomonadati</taxon>
        <taxon>Pseudomonadota</taxon>
        <taxon>Betaproteobacteria</taxon>
        <taxon>Burkholderiales</taxon>
        <taxon>Alcaligenaceae</taxon>
        <taxon>Pigmentiphaga</taxon>
    </lineage>
</organism>
<dbReference type="PANTHER" id="PTHR30483:SF6">
    <property type="entry name" value="PERIPLASMIC BINDING PROTEIN OF ABC TRANSPORTER FOR NATURAL AMINO ACIDS"/>
    <property type="match status" value="1"/>
</dbReference>
<feature type="domain" description="Leucine-binding protein" evidence="4">
    <location>
        <begin position="29"/>
        <end position="368"/>
    </location>
</feature>
<reference evidence="5 6" key="1">
    <citation type="submission" date="2019-02" db="EMBL/GenBank/DDBJ databases">
        <title>Genomic Encyclopedia of Type Strains, Phase IV (KMG-IV): sequencing the most valuable type-strain genomes for metagenomic binning, comparative biology and taxonomic classification.</title>
        <authorList>
            <person name="Goeker M."/>
        </authorList>
    </citation>
    <scope>NUCLEOTIDE SEQUENCE [LARGE SCALE GENOMIC DNA]</scope>
    <source>
        <strain evidence="5 6">K24</strain>
    </source>
</reference>
<dbReference type="Pfam" id="PF13458">
    <property type="entry name" value="Peripla_BP_6"/>
    <property type="match status" value="1"/>
</dbReference>
<protein>
    <submittedName>
        <fullName evidence="5">Branched-chain amino acid transport system substrate-binding protein</fullName>
    </submittedName>
</protein>
<evidence type="ECO:0000313" key="5">
    <source>
        <dbReference type="EMBL" id="RZS80326.1"/>
    </source>
</evidence>
<dbReference type="PANTHER" id="PTHR30483">
    <property type="entry name" value="LEUCINE-SPECIFIC-BINDING PROTEIN"/>
    <property type="match status" value="1"/>
</dbReference>
<keyword evidence="2 3" id="KW-0732">Signal</keyword>
<dbReference type="Gene3D" id="3.40.50.2300">
    <property type="match status" value="2"/>
</dbReference>
<accession>A0A4Q7NBK6</accession>
<feature type="chain" id="PRO_5020727341" evidence="3">
    <location>
        <begin position="26"/>
        <end position="387"/>
    </location>
</feature>
<name>A0A4Q7NBK6_9BURK</name>
<evidence type="ECO:0000256" key="2">
    <source>
        <dbReference type="ARBA" id="ARBA00022729"/>
    </source>
</evidence>
<keyword evidence="6" id="KW-1185">Reference proteome</keyword>
<evidence type="ECO:0000256" key="3">
    <source>
        <dbReference type="SAM" id="SignalP"/>
    </source>
</evidence>
<dbReference type="RefSeq" id="WP_130358103.1">
    <property type="nucleotide sequence ID" value="NZ_SGXC01000002.1"/>
</dbReference>
<evidence type="ECO:0000256" key="1">
    <source>
        <dbReference type="ARBA" id="ARBA00010062"/>
    </source>
</evidence>
<feature type="signal peptide" evidence="3">
    <location>
        <begin position="1"/>
        <end position="25"/>
    </location>
</feature>
<proteinExistence type="inferred from homology"/>
<dbReference type="AlphaFoldDB" id="A0A4Q7NBK6"/>